<evidence type="ECO:0000313" key="8">
    <source>
        <dbReference type="Proteomes" id="UP001163846"/>
    </source>
</evidence>
<dbReference type="Proteomes" id="UP001163846">
    <property type="component" value="Unassembled WGS sequence"/>
</dbReference>
<proteinExistence type="predicted"/>
<dbReference type="PANTHER" id="PTHR15549:SF30">
    <property type="entry name" value="MID2 DOMAIN-CONTAINING PROTEIN"/>
    <property type="match status" value="1"/>
</dbReference>
<reference evidence="7" key="1">
    <citation type="submission" date="2022-08" db="EMBL/GenBank/DDBJ databases">
        <authorList>
            <consortium name="DOE Joint Genome Institute"/>
            <person name="Min B."/>
            <person name="Riley R."/>
            <person name="Sierra-Patev S."/>
            <person name="Naranjo-Ortiz M."/>
            <person name="Looney B."/>
            <person name="Konkel Z."/>
            <person name="Slot J.C."/>
            <person name="Sakamoto Y."/>
            <person name="Steenwyk J.L."/>
            <person name="Rokas A."/>
            <person name="Carro J."/>
            <person name="Camarero S."/>
            <person name="Ferreira P."/>
            <person name="Molpeceres G."/>
            <person name="Ruiz-Duenas F.J."/>
            <person name="Serrano A."/>
            <person name="Henrissat B."/>
            <person name="Drula E."/>
            <person name="Hughes K.W."/>
            <person name="Mata J.L."/>
            <person name="Ishikawa N.K."/>
            <person name="Vargas-Isla R."/>
            <person name="Ushijima S."/>
            <person name="Smith C.A."/>
            <person name="Ahrendt S."/>
            <person name="Andreopoulos W."/>
            <person name="He G."/>
            <person name="Labutti K."/>
            <person name="Lipzen A."/>
            <person name="Ng V."/>
            <person name="Sandor L."/>
            <person name="Barry K."/>
            <person name="Martinez A.T."/>
            <person name="Xiao Y."/>
            <person name="Gibbons J.G."/>
            <person name="Terashima K."/>
            <person name="Hibbett D.S."/>
            <person name="Grigoriev I.V."/>
        </authorList>
    </citation>
    <scope>NUCLEOTIDE SEQUENCE</scope>
    <source>
        <strain evidence="7">TFB9207</strain>
    </source>
</reference>
<evidence type="ECO:0000256" key="3">
    <source>
        <dbReference type="ARBA" id="ARBA00022989"/>
    </source>
</evidence>
<gene>
    <name evidence="7" type="ORF">F5878DRAFT_659872</name>
</gene>
<feature type="compositionally biased region" description="Polar residues" evidence="5">
    <location>
        <begin position="68"/>
        <end position="77"/>
    </location>
</feature>
<protein>
    <recommendedName>
        <fullName evidence="9">REJ domain-containing protein</fullName>
    </recommendedName>
</protein>
<feature type="compositionally biased region" description="Low complexity" evidence="5">
    <location>
        <begin position="78"/>
        <end position="171"/>
    </location>
</feature>
<accession>A0AA38PBL8</accession>
<keyword evidence="4 6" id="KW-0472">Membrane</keyword>
<dbReference type="GO" id="GO:0016020">
    <property type="term" value="C:membrane"/>
    <property type="evidence" value="ECO:0007669"/>
    <property type="project" value="UniProtKB-SubCell"/>
</dbReference>
<keyword evidence="2 6" id="KW-0812">Transmembrane</keyword>
<dbReference type="EMBL" id="MU806103">
    <property type="protein sequence ID" value="KAJ3839915.1"/>
    <property type="molecule type" value="Genomic_DNA"/>
</dbReference>
<evidence type="ECO:0000256" key="4">
    <source>
        <dbReference type="ARBA" id="ARBA00023136"/>
    </source>
</evidence>
<evidence type="ECO:0000256" key="2">
    <source>
        <dbReference type="ARBA" id="ARBA00022692"/>
    </source>
</evidence>
<dbReference type="PANTHER" id="PTHR15549">
    <property type="entry name" value="PAIRED IMMUNOGLOBULIN-LIKE TYPE 2 RECEPTOR"/>
    <property type="match status" value="1"/>
</dbReference>
<feature type="compositionally biased region" description="Gly residues" evidence="5">
    <location>
        <begin position="27"/>
        <end position="55"/>
    </location>
</feature>
<dbReference type="InterPro" id="IPR051694">
    <property type="entry name" value="Immunoregulatory_rcpt-like"/>
</dbReference>
<evidence type="ECO:0008006" key="9">
    <source>
        <dbReference type="Google" id="ProtNLM"/>
    </source>
</evidence>
<name>A0AA38PBL8_9AGAR</name>
<feature type="compositionally biased region" description="Low complexity" evidence="5">
    <location>
        <begin position="56"/>
        <end position="67"/>
    </location>
</feature>
<evidence type="ECO:0000256" key="1">
    <source>
        <dbReference type="ARBA" id="ARBA00004167"/>
    </source>
</evidence>
<dbReference type="GO" id="GO:0071944">
    <property type="term" value="C:cell periphery"/>
    <property type="evidence" value="ECO:0007669"/>
    <property type="project" value="UniProtKB-ARBA"/>
</dbReference>
<comment type="subcellular location">
    <subcellularLocation>
        <location evidence="1">Membrane</location>
        <topology evidence="1">Single-pass membrane protein</topology>
    </subcellularLocation>
</comment>
<dbReference type="AlphaFoldDB" id="A0AA38PBL8"/>
<keyword evidence="3 6" id="KW-1133">Transmembrane helix</keyword>
<evidence type="ECO:0000256" key="5">
    <source>
        <dbReference type="SAM" id="MobiDB-lite"/>
    </source>
</evidence>
<sequence length="449" mass="45613">MSLHNASTDRRSAHLRRAGAVTNAQGDGNGDNGDSGSNTGDGTGNSTGTGNGNGNGSSQASSSATTSPSAPAESNTVASTGADSQSASQSTTAAATSQSSSPDTSAVVAQDSTSSSSSSATLSNASTSSATTSAPTSSTALSTSSQTSRSSATSSSQSSTSVSTSTSTHFSTVTPTAGLATGVQASSFASVSHVSTSSSASAASSTSSAKVSGAINTGAVVGGIAGGLAAVSIIGFLVAFFLRRYNRRKRAARFEAAQFRRSAMVLDDDPGFMPRPPEMVQNRENNYISSITSTTGPGMAGAGAYRFQQEHQDVNQGHGTSFDTEHEYYRDQVAQQYYDDTPPVPAVPMQRAPLQPRQQYTFGQAPVGTGQASTENANPFVVDNYDGESATAAGYGPQSHAVGGQYDYQYGNYAAYSPQQTQHVAGAHLSGQQATRASIIDERDAYGGI</sequence>
<feature type="transmembrane region" description="Helical" evidence="6">
    <location>
        <begin position="219"/>
        <end position="242"/>
    </location>
</feature>
<evidence type="ECO:0000313" key="7">
    <source>
        <dbReference type="EMBL" id="KAJ3839915.1"/>
    </source>
</evidence>
<comment type="caution">
    <text evidence="7">The sequence shown here is derived from an EMBL/GenBank/DDBJ whole genome shotgun (WGS) entry which is preliminary data.</text>
</comment>
<feature type="region of interest" description="Disordered" evidence="5">
    <location>
        <begin position="1"/>
        <end position="171"/>
    </location>
</feature>
<evidence type="ECO:0000256" key="6">
    <source>
        <dbReference type="SAM" id="Phobius"/>
    </source>
</evidence>
<keyword evidence="8" id="KW-1185">Reference proteome</keyword>
<organism evidence="7 8">
    <name type="scientific">Lentinula raphanica</name>
    <dbReference type="NCBI Taxonomy" id="153919"/>
    <lineage>
        <taxon>Eukaryota</taxon>
        <taxon>Fungi</taxon>
        <taxon>Dikarya</taxon>
        <taxon>Basidiomycota</taxon>
        <taxon>Agaricomycotina</taxon>
        <taxon>Agaricomycetes</taxon>
        <taxon>Agaricomycetidae</taxon>
        <taxon>Agaricales</taxon>
        <taxon>Marasmiineae</taxon>
        <taxon>Omphalotaceae</taxon>
        <taxon>Lentinula</taxon>
    </lineage>
</organism>